<feature type="compositionally biased region" description="Low complexity" evidence="1">
    <location>
        <begin position="161"/>
        <end position="171"/>
    </location>
</feature>
<reference evidence="2 3" key="1">
    <citation type="submission" date="2020-03" db="EMBL/GenBank/DDBJ databases">
        <title>Isolation and identification of active actinomycetes.</title>
        <authorList>
            <person name="Sun X."/>
        </authorList>
    </citation>
    <scope>NUCLEOTIDE SEQUENCE [LARGE SCALE GENOMIC DNA]</scope>
    <source>
        <strain evidence="2 3">NEAU-D13</strain>
    </source>
</reference>
<name>A0A7C9RWE2_9PSEU</name>
<dbReference type="Pfam" id="PF18845">
    <property type="entry name" value="baeRF_family3"/>
    <property type="match status" value="1"/>
</dbReference>
<sequence length="185" mass="20401">MLIGDETRLYRGTRFQVDEVASKSLLTDCETLMRQHFHQVDAAVREAAGEKKMPLVVLGARHLQDTYRDVSTFPDLLLPTIIGGLVDLAPEAIHRCAWSIVEPELQAHEYAAADEHHAQQGTGRTVLSLNPGDHHAQCAGHGDRATESAHRQSTRAEDPAGARTRVPARAARGARRGVRRDHPAW</sequence>
<dbReference type="InterPro" id="IPR041289">
    <property type="entry name" value="Bact_RF_family3"/>
</dbReference>
<feature type="compositionally biased region" description="Basic and acidic residues" evidence="1">
    <location>
        <begin position="132"/>
        <end position="160"/>
    </location>
</feature>
<organism evidence="2 3">
    <name type="scientific">Lentzea alba</name>
    <dbReference type="NCBI Taxonomy" id="2714351"/>
    <lineage>
        <taxon>Bacteria</taxon>
        <taxon>Bacillati</taxon>
        <taxon>Actinomycetota</taxon>
        <taxon>Actinomycetes</taxon>
        <taxon>Pseudonocardiales</taxon>
        <taxon>Pseudonocardiaceae</taxon>
        <taxon>Lentzea</taxon>
    </lineage>
</organism>
<dbReference type="RefSeq" id="WP_166053941.1">
    <property type="nucleotide sequence ID" value="NZ_JAAMPJ010000015.1"/>
</dbReference>
<proteinExistence type="predicted"/>
<gene>
    <name evidence="2" type="ORF">G7043_40005</name>
</gene>
<dbReference type="Proteomes" id="UP000481360">
    <property type="component" value="Unassembled WGS sequence"/>
</dbReference>
<dbReference type="AlphaFoldDB" id="A0A7C9RWE2"/>
<evidence type="ECO:0000256" key="1">
    <source>
        <dbReference type="SAM" id="MobiDB-lite"/>
    </source>
</evidence>
<protein>
    <submittedName>
        <fullName evidence="2">Uncharacterized protein</fullName>
    </submittedName>
</protein>
<evidence type="ECO:0000313" key="3">
    <source>
        <dbReference type="Proteomes" id="UP000481360"/>
    </source>
</evidence>
<keyword evidence="3" id="KW-1185">Reference proteome</keyword>
<accession>A0A7C9RWE2</accession>
<dbReference type="EMBL" id="JAAMPJ010000015">
    <property type="protein sequence ID" value="NGY65111.1"/>
    <property type="molecule type" value="Genomic_DNA"/>
</dbReference>
<evidence type="ECO:0000313" key="2">
    <source>
        <dbReference type="EMBL" id="NGY65111.1"/>
    </source>
</evidence>
<feature type="region of interest" description="Disordered" evidence="1">
    <location>
        <begin position="120"/>
        <end position="185"/>
    </location>
</feature>
<comment type="caution">
    <text evidence="2">The sequence shown here is derived from an EMBL/GenBank/DDBJ whole genome shotgun (WGS) entry which is preliminary data.</text>
</comment>